<evidence type="ECO:0000313" key="2">
    <source>
        <dbReference type="EMBL" id="KYL34314.1"/>
    </source>
</evidence>
<sequence>MLGDGPERQSLECLVSQLELNEQVIFKGFIKNPYPYIAGSAGLISASLAEGFPNVIAEALVLGKFVVSSDCQSGPSELLDENVSQGVDNLKKAKYGVLIPVNSESATVEGIELFNDITLMEHYEEKVQILKNRYSHEYFISEFENKIEEMLGDN</sequence>
<name>A0ABR5VXH5_9GAMM</name>
<dbReference type="PANTHER" id="PTHR12526:SF630">
    <property type="entry name" value="GLYCOSYLTRANSFERASE"/>
    <property type="match status" value="1"/>
</dbReference>
<feature type="domain" description="Glycosyl transferase family 1" evidence="1">
    <location>
        <begin position="2"/>
        <end position="114"/>
    </location>
</feature>
<organism evidence="2 3">
    <name type="scientific">Pseudoalteromonas agarivorans</name>
    <dbReference type="NCBI Taxonomy" id="176102"/>
    <lineage>
        <taxon>Bacteria</taxon>
        <taxon>Pseudomonadati</taxon>
        <taxon>Pseudomonadota</taxon>
        <taxon>Gammaproteobacteria</taxon>
        <taxon>Alteromonadales</taxon>
        <taxon>Pseudoalteromonadaceae</taxon>
        <taxon>Pseudoalteromonas</taxon>
    </lineage>
</organism>
<proteinExistence type="predicted"/>
<dbReference type="Gene3D" id="3.40.50.2000">
    <property type="entry name" value="Glycogen Phosphorylase B"/>
    <property type="match status" value="1"/>
</dbReference>
<dbReference type="Proteomes" id="UP000075621">
    <property type="component" value="Unassembled WGS sequence"/>
</dbReference>
<dbReference type="Pfam" id="PF00534">
    <property type="entry name" value="Glycos_transf_1"/>
    <property type="match status" value="1"/>
</dbReference>
<evidence type="ECO:0000313" key="3">
    <source>
        <dbReference type="Proteomes" id="UP000075621"/>
    </source>
</evidence>
<dbReference type="InterPro" id="IPR001296">
    <property type="entry name" value="Glyco_trans_1"/>
</dbReference>
<dbReference type="PANTHER" id="PTHR12526">
    <property type="entry name" value="GLYCOSYLTRANSFERASE"/>
    <property type="match status" value="1"/>
</dbReference>
<reference evidence="2 3" key="1">
    <citation type="submission" date="2016-03" db="EMBL/GenBank/DDBJ databases">
        <authorList>
            <person name="Zhang H."/>
            <person name="Liu R."/>
            <person name="Wang M."/>
            <person name="Wang H."/>
            <person name="Wang L."/>
            <person name="Song L."/>
        </authorList>
    </citation>
    <scope>NUCLEOTIDE SEQUENCE [LARGE SCALE GENOMIC DNA]</scope>
    <source>
        <strain evidence="2 3">DSM 16098</strain>
    </source>
</reference>
<comment type="caution">
    <text evidence="2">The sequence shown here is derived from an EMBL/GenBank/DDBJ whole genome shotgun (WGS) entry which is preliminary data.</text>
</comment>
<protein>
    <recommendedName>
        <fullName evidence="1">Glycosyl transferase family 1 domain-containing protein</fullName>
    </recommendedName>
</protein>
<accession>A0ABR5VXH5</accession>
<dbReference type="SUPFAM" id="SSF53756">
    <property type="entry name" value="UDP-Glycosyltransferase/glycogen phosphorylase"/>
    <property type="match status" value="1"/>
</dbReference>
<dbReference type="EMBL" id="LVCM01000011">
    <property type="protein sequence ID" value="KYL34314.1"/>
    <property type="molecule type" value="Genomic_DNA"/>
</dbReference>
<gene>
    <name evidence="2" type="ORF">A2I98_12265</name>
</gene>
<evidence type="ECO:0000259" key="1">
    <source>
        <dbReference type="Pfam" id="PF00534"/>
    </source>
</evidence>